<dbReference type="Proteomes" id="UP000789342">
    <property type="component" value="Unassembled WGS sequence"/>
</dbReference>
<organism evidence="2 3">
    <name type="scientific">Acaulospora morrowiae</name>
    <dbReference type="NCBI Taxonomy" id="94023"/>
    <lineage>
        <taxon>Eukaryota</taxon>
        <taxon>Fungi</taxon>
        <taxon>Fungi incertae sedis</taxon>
        <taxon>Mucoromycota</taxon>
        <taxon>Glomeromycotina</taxon>
        <taxon>Glomeromycetes</taxon>
        <taxon>Diversisporales</taxon>
        <taxon>Acaulosporaceae</taxon>
        <taxon>Acaulospora</taxon>
    </lineage>
</organism>
<keyword evidence="1" id="KW-0472">Membrane</keyword>
<comment type="caution">
    <text evidence="2">The sequence shown here is derived from an EMBL/GenBank/DDBJ whole genome shotgun (WGS) entry which is preliminary data.</text>
</comment>
<dbReference type="EMBL" id="CAJVPV010064139">
    <property type="protein sequence ID" value="CAG8793638.1"/>
    <property type="molecule type" value="Genomic_DNA"/>
</dbReference>
<reference evidence="2" key="1">
    <citation type="submission" date="2021-06" db="EMBL/GenBank/DDBJ databases">
        <authorList>
            <person name="Kallberg Y."/>
            <person name="Tangrot J."/>
            <person name="Rosling A."/>
        </authorList>
    </citation>
    <scope>NUCLEOTIDE SEQUENCE</scope>
    <source>
        <strain evidence="2">CL551</strain>
    </source>
</reference>
<accession>A0A9N9JU35</accession>
<evidence type="ECO:0000313" key="2">
    <source>
        <dbReference type="EMBL" id="CAG8793638.1"/>
    </source>
</evidence>
<feature type="non-terminal residue" evidence="2">
    <location>
        <position position="66"/>
    </location>
</feature>
<proteinExistence type="predicted"/>
<name>A0A9N9JU35_9GLOM</name>
<evidence type="ECO:0000256" key="1">
    <source>
        <dbReference type="SAM" id="Phobius"/>
    </source>
</evidence>
<keyword evidence="3" id="KW-1185">Reference proteome</keyword>
<sequence>LKSLGRFSSVVGCFRGMAVVLILLSSVLWDGAAVVDVATASSDFVTVLSVLSNRVFLSKKGLMELA</sequence>
<protein>
    <submittedName>
        <fullName evidence="2">10788_t:CDS:1</fullName>
    </submittedName>
</protein>
<gene>
    <name evidence="2" type="ORF">AMORRO_LOCUS18362</name>
</gene>
<feature type="non-terminal residue" evidence="2">
    <location>
        <position position="1"/>
    </location>
</feature>
<keyword evidence="1" id="KW-0812">Transmembrane</keyword>
<keyword evidence="1" id="KW-1133">Transmembrane helix</keyword>
<dbReference type="AlphaFoldDB" id="A0A9N9JU35"/>
<evidence type="ECO:0000313" key="3">
    <source>
        <dbReference type="Proteomes" id="UP000789342"/>
    </source>
</evidence>
<feature type="transmembrane region" description="Helical" evidence="1">
    <location>
        <begin position="7"/>
        <end position="29"/>
    </location>
</feature>